<dbReference type="EMBL" id="CAMXCT030000992">
    <property type="protein sequence ID" value="CAL4772773.1"/>
    <property type="molecule type" value="Genomic_DNA"/>
</dbReference>
<keyword evidence="3" id="KW-1185">Reference proteome</keyword>
<proteinExistence type="predicted"/>
<gene>
    <name evidence="1" type="ORF">C1SCF055_LOCUS12905</name>
</gene>
<evidence type="ECO:0000313" key="3">
    <source>
        <dbReference type="Proteomes" id="UP001152797"/>
    </source>
</evidence>
<sequence length="86" mass="9314">MESGGILKVIRGFPNGTASAASRLPSQTLHPSWNLPWQRFTTLRKGNCSTISATSVPAAEMLPRTRLHHCGMKRLDSASTLAQGPR</sequence>
<reference evidence="2 3" key="2">
    <citation type="submission" date="2024-05" db="EMBL/GenBank/DDBJ databases">
        <authorList>
            <person name="Chen Y."/>
            <person name="Shah S."/>
            <person name="Dougan E. K."/>
            <person name="Thang M."/>
            <person name="Chan C."/>
        </authorList>
    </citation>
    <scope>NUCLEOTIDE SEQUENCE [LARGE SCALE GENOMIC DNA]</scope>
</reference>
<evidence type="ECO:0000313" key="1">
    <source>
        <dbReference type="EMBL" id="CAI3985461.1"/>
    </source>
</evidence>
<accession>A0A9P1FRH6</accession>
<dbReference type="Proteomes" id="UP001152797">
    <property type="component" value="Unassembled WGS sequence"/>
</dbReference>
<comment type="caution">
    <text evidence="1">The sequence shown here is derived from an EMBL/GenBank/DDBJ whole genome shotgun (WGS) entry which is preliminary data.</text>
</comment>
<dbReference type="EMBL" id="CAMXCT010000992">
    <property type="protein sequence ID" value="CAI3985461.1"/>
    <property type="molecule type" value="Genomic_DNA"/>
</dbReference>
<evidence type="ECO:0000313" key="2">
    <source>
        <dbReference type="EMBL" id="CAL4772773.1"/>
    </source>
</evidence>
<name>A0A9P1FRH6_9DINO</name>
<reference evidence="1" key="1">
    <citation type="submission" date="2022-10" db="EMBL/GenBank/DDBJ databases">
        <authorList>
            <person name="Chen Y."/>
            <person name="Dougan E. K."/>
            <person name="Chan C."/>
            <person name="Rhodes N."/>
            <person name="Thang M."/>
        </authorList>
    </citation>
    <scope>NUCLEOTIDE SEQUENCE</scope>
</reference>
<dbReference type="EMBL" id="CAMXCT020000992">
    <property type="protein sequence ID" value="CAL1138836.1"/>
    <property type="molecule type" value="Genomic_DNA"/>
</dbReference>
<organism evidence="1">
    <name type="scientific">Cladocopium goreaui</name>
    <dbReference type="NCBI Taxonomy" id="2562237"/>
    <lineage>
        <taxon>Eukaryota</taxon>
        <taxon>Sar</taxon>
        <taxon>Alveolata</taxon>
        <taxon>Dinophyceae</taxon>
        <taxon>Suessiales</taxon>
        <taxon>Symbiodiniaceae</taxon>
        <taxon>Cladocopium</taxon>
    </lineage>
</organism>
<protein>
    <submittedName>
        <fullName evidence="1">Uncharacterized protein</fullName>
    </submittedName>
</protein>
<dbReference type="AlphaFoldDB" id="A0A9P1FRH6"/>